<accession>A0A0K2TVE0</accession>
<dbReference type="EMBL" id="HACA01012296">
    <property type="protein sequence ID" value="CDW29657.1"/>
    <property type="molecule type" value="Transcribed_RNA"/>
</dbReference>
<sequence length="27" mass="3095">MIGMSKIISEMSIAKEEAQIVELKTWK</sequence>
<protein>
    <submittedName>
        <fullName evidence="1">Uncharacterized protein</fullName>
    </submittedName>
</protein>
<dbReference type="AlphaFoldDB" id="A0A0K2TVE0"/>
<reference evidence="1" key="1">
    <citation type="submission" date="2014-05" db="EMBL/GenBank/DDBJ databases">
        <authorList>
            <person name="Chronopoulou M."/>
        </authorList>
    </citation>
    <scope>NUCLEOTIDE SEQUENCE</scope>
    <source>
        <tissue evidence="1">Whole organism</tissue>
    </source>
</reference>
<proteinExistence type="predicted"/>
<name>A0A0K2TVE0_LEPSM</name>
<evidence type="ECO:0000313" key="1">
    <source>
        <dbReference type="EMBL" id="CDW29657.1"/>
    </source>
</evidence>
<organism evidence="1">
    <name type="scientific">Lepeophtheirus salmonis</name>
    <name type="common">Salmon louse</name>
    <name type="synonym">Caligus salmonis</name>
    <dbReference type="NCBI Taxonomy" id="72036"/>
    <lineage>
        <taxon>Eukaryota</taxon>
        <taxon>Metazoa</taxon>
        <taxon>Ecdysozoa</taxon>
        <taxon>Arthropoda</taxon>
        <taxon>Crustacea</taxon>
        <taxon>Multicrustacea</taxon>
        <taxon>Hexanauplia</taxon>
        <taxon>Copepoda</taxon>
        <taxon>Siphonostomatoida</taxon>
        <taxon>Caligidae</taxon>
        <taxon>Lepeophtheirus</taxon>
    </lineage>
</organism>